<feature type="compositionally biased region" description="Basic and acidic residues" evidence="2">
    <location>
        <begin position="502"/>
        <end position="511"/>
    </location>
</feature>
<feature type="transmembrane region" description="Helical" evidence="3">
    <location>
        <begin position="170"/>
        <end position="193"/>
    </location>
</feature>
<dbReference type="InterPro" id="IPR027381">
    <property type="entry name" value="LytR/CpsA/Psr_C"/>
</dbReference>
<dbReference type="NCBIfam" id="TIGR00350">
    <property type="entry name" value="lytR_cpsA_psr"/>
    <property type="match status" value="1"/>
</dbReference>
<feature type="domain" description="Cell envelope-related transcriptional attenuator" evidence="4">
    <location>
        <begin position="252"/>
        <end position="416"/>
    </location>
</feature>
<feature type="region of interest" description="Disordered" evidence="2">
    <location>
        <begin position="498"/>
        <end position="525"/>
    </location>
</feature>
<dbReference type="PANTHER" id="PTHR33392">
    <property type="entry name" value="POLYISOPRENYL-TEICHOIC ACID--PEPTIDOGLYCAN TEICHOIC ACID TRANSFERASE TAGU"/>
    <property type="match status" value="1"/>
</dbReference>
<feature type="domain" description="LytR/CpsA/Psr regulator C-terminal" evidence="5">
    <location>
        <begin position="539"/>
        <end position="629"/>
    </location>
</feature>
<comment type="caution">
    <text evidence="6">The sequence shown here is derived from an EMBL/GenBank/DDBJ whole genome shotgun (WGS) entry which is preliminary data.</text>
</comment>
<feature type="compositionally biased region" description="Basic and acidic residues" evidence="2">
    <location>
        <begin position="16"/>
        <end position="27"/>
    </location>
</feature>
<feature type="compositionally biased region" description="Low complexity" evidence="2">
    <location>
        <begin position="512"/>
        <end position="525"/>
    </location>
</feature>
<dbReference type="EMBL" id="VNIQ01000002">
    <property type="protein sequence ID" value="TYQ06568.1"/>
    <property type="molecule type" value="Genomic_DNA"/>
</dbReference>
<evidence type="ECO:0000256" key="3">
    <source>
        <dbReference type="SAM" id="Phobius"/>
    </source>
</evidence>
<feature type="compositionally biased region" description="Pro residues" evidence="2">
    <location>
        <begin position="99"/>
        <end position="110"/>
    </location>
</feature>
<keyword evidence="3" id="KW-0812">Transmembrane</keyword>
<feature type="compositionally biased region" description="Pro residues" evidence="2">
    <location>
        <begin position="118"/>
        <end position="128"/>
    </location>
</feature>
<reference evidence="6" key="1">
    <citation type="submission" date="2019-07" db="EMBL/GenBank/DDBJ databases">
        <title>Genomic Encyclopedia of Type Strains, Phase IV (KMG-IV): sequencing the most valuable type-strain genomes for metagenomic binning, comparative biology and taxonomic classification.</title>
        <authorList>
            <person name="Goeker M."/>
        </authorList>
    </citation>
    <scope>NUCLEOTIDE SEQUENCE</scope>
    <source>
        <strain evidence="6">DSM 44596</strain>
    </source>
</reference>
<keyword evidence="3" id="KW-1133">Transmembrane helix</keyword>
<accession>A0A652YTY7</accession>
<sequence length="673" mass="70434">MGDDHDSGPPSPESRAPWERPLADQRYRNRRSSKPEPTGATQSDAPPSERRSSERFGRFGRRDAPPSDSISVAELVQRVGDTAGQRVVEPPAPKKSSPAAPPVDSRPPIRPPDKPLPPEKPLPPPPIAPAAAEWISSDPPSSASPRVVSETGGSRLALNKIRRRQRMKTISRSAVAFLAVMSLTMTGVVWGYLRTTEGKFEQIAALDTNSDDIVDAGGQLGDETYLIVGTDTRAGASGEIGAGTVEDAEGARADTVMLVNIPADRSRVVAVSFPRDLDVDRPVCQGWDNSSGTYTSESFPAASGDKLNATYALGGPKCLVKVIQKMSGLKIGHFVGMDFAGFESMVDTVGGVNICTPVPIEDGILGTVLANSGNQVLDGRTALNYVRARHVEAEGNGDYGRITRQQKFLSALLRSALSNNVLLNPSKLNGFINAFTQDTFVENIDTKSLVTLGRSLQNVDAGAVTFLTVPTDGTNDWGNEIPRTDEIKALFQAIIDDEPLPGEERDTDTDKTSTSSAPSTATTPVPEATLVSAMSPYNIYIDVSNASGVSGQAATAADQLAAYGFQISTIGNFSAATGLANVQASATVVRYAAGYEAEAATVASAIPGAVLVLTPSMGDMVELVIGSDFSGTVVAPADPGTSLSAEPSSVDTSVSTSLPSDIASVNAGDTACI</sequence>
<evidence type="ECO:0000256" key="2">
    <source>
        <dbReference type="SAM" id="MobiDB-lite"/>
    </source>
</evidence>
<evidence type="ECO:0000259" key="4">
    <source>
        <dbReference type="Pfam" id="PF03816"/>
    </source>
</evidence>
<feature type="compositionally biased region" description="Basic and acidic residues" evidence="2">
    <location>
        <begin position="47"/>
        <end position="65"/>
    </location>
</feature>
<dbReference type="Pfam" id="PF03816">
    <property type="entry name" value="LytR_cpsA_psr"/>
    <property type="match status" value="1"/>
</dbReference>
<protein>
    <submittedName>
        <fullName evidence="6">LytR family transcriptional attenuator</fullName>
    </submittedName>
</protein>
<keyword evidence="3" id="KW-0472">Membrane</keyword>
<dbReference type="AlphaFoldDB" id="A0A652YTY7"/>
<organism evidence="6">
    <name type="scientific">Nocardia globerula</name>
    <dbReference type="NCBI Taxonomy" id="1818"/>
    <lineage>
        <taxon>Bacteria</taxon>
        <taxon>Bacillati</taxon>
        <taxon>Actinomycetota</taxon>
        <taxon>Actinomycetes</taxon>
        <taxon>Mycobacteriales</taxon>
        <taxon>Nocardiaceae</taxon>
        <taxon>Nocardia</taxon>
    </lineage>
</organism>
<dbReference type="PANTHER" id="PTHR33392:SF6">
    <property type="entry name" value="POLYISOPRENYL-TEICHOIC ACID--PEPTIDOGLYCAN TEICHOIC ACID TRANSFERASE TAGU"/>
    <property type="match status" value="1"/>
</dbReference>
<proteinExistence type="inferred from homology"/>
<dbReference type="InterPro" id="IPR004474">
    <property type="entry name" value="LytR_CpsA_psr"/>
</dbReference>
<dbReference type="Gene3D" id="3.30.70.2390">
    <property type="match status" value="1"/>
</dbReference>
<evidence type="ECO:0000259" key="5">
    <source>
        <dbReference type="Pfam" id="PF13399"/>
    </source>
</evidence>
<gene>
    <name evidence="6" type="ORF">FNL38_102710</name>
</gene>
<comment type="similarity">
    <text evidence="1">Belongs to the LytR/CpsA/Psr (LCP) family.</text>
</comment>
<feature type="region of interest" description="Disordered" evidence="2">
    <location>
        <begin position="1"/>
        <end position="152"/>
    </location>
</feature>
<evidence type="ECO:0000256" key="1">
    <source>
        <dbReference type="ARBA" id="ARBA00006068"/>
    </source>
</evidence>
<dbReference type="Pfam" id="PF13399">
    <property type="entry name" value="LytR_C"/>
    <property type="match status" value="1"/>
</dbReference>
<evidence type="ECO:0000313" key="6">
    <source>
        <dbReference type="EMBL" id="TYQ06568.1"/>
    </source>
</evidence>
<dbReference type="Gene3D" id="3.40.630.190">
    <property type="entry name" value="LCP protein"/>
    <property type="match status" value="1"/>
</dbReference>
<dbReference type="InterPro" id="IPR050922">
    <property type="entry name" value="LytR/CpsA/Psr_CW_biosynth"/>
</dbReference>
<name>A0A652YTY7_NOCGL</name>